<dbReference type="GO" id="GO:0003735">
    <property type="term" value="F:structural constituent of ribosome"/>
    <property type="evidence" value="ECO:0007669"/>
    <property type="project" value="InterPro"/>
</dbReference>
<dbReference type="InterPro" id="IPR014719">
    <property type="entry name" value="Ribosomal_bL12_C/ClpS-like"/>
</dbReference>
<accession>A0A977KT35</accession>
<dbReference type="GO" id="GO:0006412">
    <property type="term" value="P:translation"/>
    <property type="evidence" value="ECO:0007669"/>
    <property type="project" value="InterPro"/>
</dbReference>
<evidence type="ECO:0000259" key="1">
    <source>
        <dbReference type="Pfam" id="PF00542"/>
    </source>
</evidence>
<reference evidence="2" key="1">
    <citation type="submission" date="2021-04" db="EMBL/GenBank/DDBJ databases">
        <title>Genome sequence of Woronichinia naegeliana from Washington state freshwater lake bloom.</title>
        <authorList>
            <person name="Dreher T.W."/>
        </authorList>
    </citation>
    <scope>NUCLEOTIDE SEQUENCE</scope>
    <source>
        <strain evidence="2">WA131</strain>
    </source>
</reference>
<proteinExistence type="predicted"/>
<dbReference type="AlphaFoldDB" id="A0A977KT35"/>
<dbReference type="Proteomes" id="UP001065613">
    <property type="component" value="Chromosome"/>
</dbReference>
<keyword evidence="2" id="KW-0689">Ribosomal protein</keyword>
<protein>
    <submittedName>
        <fullName evidence="2">Ribosomal protein L7/L12</fullName>
    </submittedName>
</protein>
<dbReference type="KEGG" id="wna:KA717_26400"/>
<dbReference type="Gene3D" id="3.30.1390.10">
    <property type="match status" value="1"/>
</dbReference>
<keyword evidence="2" id="KW-0687">Ribonucleoprotein</keyword>
<feature type="domain" description="Large ribosomal subunit protein bL12 C-terminal" evidence="1">
    <location>
        <begin position="43"/>
        <end position="71"/>
    </location>
</feature>
<dbReference type="Pfam" id="PF00542">
    <property type="entry name" value="Ribosomal_L12"/>
    <property type="match status" value="1"/>
</dbReference>
<dbReference type="GO" id="GO:0005840">
    <property type="term" value="C:ribosome"/>
    <property type="evidence" value="ECO:0007669"/>
    <property type="project" value="UniProtKB-KW"/>
</dbReference>
<sequence length="75" mass="8539">MIIPYLVFGILVLMMIFLLFGRAQEVEIPHLLSDQEILQLAQQGKKIEAIKCYRSLHNVGLKQAKEAVEAMLKQS</sequence>
<evidence type="ECO:0000313" key="2">
    <source>
        <dbReference type="EMBL" id="UXE59356.1"/>
    </source>
</evidence>
<organism evidence="2">
    <name type="scientific">Woronichinia naegeliana WA131</name>
    <dbReference type="NCBI Taxonomy" id="2824559"/>
    <lineage>
        <taxon>Bacteria</taxon>
        <taxon>Bacillati</taxon>
        <taxon>Cyanobacteriota</taxon>
        <taxon>Cyanophyceae</taxon>
        <taxon>Synechococcales</taxon>
        <taxon>Coelosphaeriaceae</taxon>
        <taxon>Woronichinia</taxon>
    </lineage>
</organism>
<gene>
    <name evidence="2" type="ORF">KA717_26400</name>
</gene>
<dbReference type="EMBL" id="CP073041">
    <property type="protein sequence ID" value="UXE59356.1"/>
    <property type="molecule type" value="Genomic_DNA"/>
</dbReference>
<name>A0A977KT35_9CYAN</name>
<dbReference type="InterPro" id="IPR013823">
    <property type="entry name" value="Ribosomal_bL12_C"/>
</dbReference>